<dbReference type="RefSeq" id="WP_013277558.1">
    <property type="nucleotide sequence ID" value="NC_014378.1"/>
</dbReference>
<dbReference type="eggNOG" id="COG2868">
    <property type="taxonomic scope" value="Bacteria"/>
</dbReference>
<gene>
    <name evidence="7" type="ordered locus">Acear_0569</name>
</gene>
<dbReference type="CDD" id="cd16332">
    <property type="entry name" value="Prp-like"/>
    <property type="match status" value="1"/>
</dbReference>
<dbReference type="Proteomes" id="UP000001661">
    <property type="component" value="Chromosome"/>
</dbReference>
<dbReference type="SUPFAM" id="SSF118010">
    <property type="entry name" value="TM1457-like"/>
    <property type="match status" value="1"/>
</dbReference>
<keyword evidence="1" id="KW-0690">Ribosome biogenesis</keyword>
<sequence length="110" mass="11886">MVKVIIERNQSGQVTEFRAEGHAEYGEYGSDIVCAAVSAILQTAVFGLTEHLGLSVEVDTSGGWLQCNLEDINATKEINAVLETMVIGLEKTAQSYPDNLKILEGGKKDD</sequence>
<evidence type="ECO:0000256" key="6">
    <source>
        <dbReference type="ARBA" id="ARBA00044538"/>
    </source>
</evidence>
<dbReference type="HOGENOM" id="CLU_140910_1_0_9"/>
<evidence type="ECO:0000313" key="7">
    <source>
        <dbReference type="EMBL" id="ADL12112.1"/>
    </source>
</evidence>
<dbReference type="PANTHER" id="PTHR39178:SF1">
    <property type="entry name" value="RIBOSOMAL-PROCESSING CYSTEINE PROTEASE PRP"/>
    <property type="match status" value="1"/>
</dbReference>
<protein>
    <recommendedName>
        <fullName evidence="6">Ribosomal processing cysteine protease Prp</fullName>
    </recommendedName>
</protein>
<dbReference type="STRING" id="574087.Acear_0569"/>
<evidence type="ECO:0000256" key="1">
    <source>
        <dbReference type="ARBA" id="ARBA00022517"/>
    </source>
</evidence>
<organism evidence="7 8">
    <name type="scientific">Acetohalobium arabaticum (strain ATCC 49924 / DSM 5501 / Z-7288)</name>
    <dbReference type="NCBI Taxonomy" id="574087"/>
    <lineage>
        <taxon>Bacteria</taxon>
        <taxon>Bacillati</taxon>
        <taxon>Bacillota</taxon>
        <taxon>Clostridia</taxon>
        <taxon>Halanaerobiales</taxon>
        <taxon>Halobacteroidaceae</taxon>
        <taxon>Acetohalobium</taxon>
    </lineage>
</organism>
<evidence type="ECO:0000256" key="2">
    <source>
        <dbReference type="ARBA" id="ARBA00022670"/>
    </source>
</evidence>
<evidence type="ECO:0000256" key="4">
    <source>
        <dbReference type="ARBA" id="ARBA00022807"/>
    </source>
</evidence>
<dbReference type="GO" id="GO:0008234">
    <property type="term" value="F:cysteine-type peptidase activity"/>
    <property type="evidence" value="ECO:0007669"/>
    <property type="project" value="UniProtKB-KW"/>
</dbReference>
<reference evidence="7 8" key="1">
    <citation type="journal article" date="2010" name="Stand. Genomic Sci.">
        <title>Complete genome sequence of Acetohalobium arabaticum type strain (Z-7288).</title>
        <authorList>
            <person name="Sikorski J."/>
            <person name="Lapidus A."/>
            <person name="Chertkov O."/>
            <person name="Lucas S."/>
            <person name="Copeland A."/>
            <person name="Glavina Del Rio T."/>
            <person name="Nolan M."/>
            <person name="Tice H."/>
            <person name="Cheng J.F."/>
            <person name="Han C."/>
            <person name="Brambilla E."/>
            <person name="Pitluck S."/>
            <person name="Liolios K."/>
            <person name="Ivanova N."/>
            <person name="Mavromatis K."/>
            <person name="Mikhailova N."/>
            <person name="Pati A."/>
            <person name="Bruce D."/>
            <person name="Detter C."/>
            <person name="Tapia R."/>
            <person name="Goodwin L."/>
            <person name="Chen A."/>
            <person name="Palaniappan K."/>
            <person name="Land M."/>
            <person name="Hauser L."/>
            <person name="Chang Y.J."/>
            <person name="Jeffries C.D."/>
            <person name="Rohde M."/>
            <person name="Goker M."/>
            <person name="Spring S."/>
            <person name="Woyke T."/>
            <person name="Bristow J."/>
            <person name="Eisen J.A."/>
            <person name="Markowitz V."/>
            <person name="Hugenholtz P."/>
            <person name="Kyrpides N.C."/>
            <person name="Klenk H.P."/>
        </authorList>
    </citation>
    <scope>NUCLEOTIDE SEQUENCE [LARGE SCALE GENOMIC DNA]</scope>
    <source>
        <strain evidence="8">ATCC 49924 / DSM 5501 / Z-7288</strain>
    </source>
</reference>
<evidence type="ECO:0000256" key="5">
    <source>
        <dbReference type="ARBA" id="ARBA00044503"/>
    </source>
</evidence>
<dbReference type="EMBL" id="CP002105">
    <property type="protein sequence ID" value="ADL12112.1"/>
    <property type="molecule type" value="Genomic_DNA"/>
</dbReference>
<comment type="similarity">
    <text evidence="5">Belongs to the Prp family.</text>
</comment>
<dbReference type="OrthoDB" id="48998at2"/>
<dbReference type="KEGG" id="aar:Acear_0569"/>
<proteinExistence type="inferred from homology"/>
<dbReference type="Gene3D" id="3.30.70.1490">
    <property type="entry name" value="Cysteine protease Prp"/>
    <property type="match status" value="1"/>
</dbReference>
<keyword evidence="2" id="KW-0645">Protease</keyword>
<accession>D9QV53</accession>
<name>D9QV53_ACEAZ</name>
<evidence type="ECO:0000256" key="3">
    <source>
        <dbReference type="ARBA" id="ARBA00022801"/>
    </source>
</evidence>
<keyword evidence="3" id="KW-0378">Hydrolase</keyword>
<dbReference type="PANTHER" id="PTHR39178">
    <property type="entry name" value="HYPOTHETICAL RIBOSOME-ASSOCIATED PROTEIN"/>
    <property type="match status" value="1"/>
</dbReference>
<keyword evidence="8" id="KW-1185">Reference proteome</keyword>
<dbReference type="InterPro" id="IPR007422">
    <property type="entry name" value="Peptidase_Prp"/>
</dbReference>
<keyword evidence="4" id="KW-0788">Thiol protease</keyword>
<dbReference type="GO" id="GO:0042254">
    <property type="term" value="P:ribosome biogenesis"/>
    <property type="evidence" value="ECO:0007669"/>
    <property type="project" value="UniProtKB-KW"/>
</dbReference>
<dbReference type="Pfam" id="PF04327">
    <property type="entry name" value="Peptidase_Prp"/>
    <property type="match status" value="1"/>
</dbReference>
<dbReference type="GO" id="GO:0006508">
    <property type="term" value="P:proteolysis"/>
    <property type="evidence" value="ECO:0007669"/>
    <property type="project" value="UniProtKB-KW"/>
</dbReference>
<dbReference type="InterPro" id="IPR036764">
    <property type="entry name" value="Peptidase_Prp_sf"/>
</dbReference>
<dbReference type="AlphaFoldDB" id="D9QV53"/>
<evidence type="ECO:0000313" key="8">
    <source>
        <dbReference type="Proteomes" id="UP000001661"/>
    </source>
</evidence>